<dbReference type="Gene3D" id="3.60.10.10">
    <property type="entry name" value="Endonuclease/exonuclease/phosphatase"/>
    <property type="match status" value="1"/>
</dbReference>
<keyword evidence="6" id="KW-1185">Reference proteome</keyword>
<evidence type="ECO:0000256" key="2">
    <source>
        <dbReference type="ARBA" id="ARBA00022737"/>
    </source>
</evidence>
<dbReference type="VEuPathDB" id="VectorBase:RSAN_044163"/>
<evidence type="ECO:0000313" key="6">
    <source>
        <dbReference type="Proteomes" id="UP000821837"/>
    </source>
</evidence>
<organism evidence="5 6">
    <name type="scientific">Rhipicephalus sanguineus</name>
    <name type="common">Brown dog tick</name>
    <name type="synonym">Ixodes sanguineus</name>
    <dbReference type="NCBI Taxonomy" id="34632"/>
    <lineage>
        <taxon>Eukaryota</taxon>
        <taxon>Metazoa</taxon>
        <taxon>Ecdysozoa</taxon>
        <taxon>Arthropoda</taxon>
        <taxon>Chelicerata</taxon>
        <taxon>Arachnida</taxon>
        <taxon>Acari</taxon>
        <taxon>Parasitiformes</taxon>
        <taxon>Ixodida</taxon>
        <taxon>Ixodoidea</taxon>
        <taxon>Ixodidae</taxon>
        <taxon>Rhipicephalinae</taxon>
        <taxon>Rhipicephalus</taxon>
        <taxon>Rhipicephalus</taxon>
    </lineage>
</organism>
<dbReference type="Proteomes" id="UP000821837">
    <property type="component" value="Chromosome 3"/>
</dbReference>
<dbReference type="InterPro" id="IPR036691">
    <property type="entry name" value="Endo/exonu/phosph_ase_sf"/>
</dbReference>
<feature type="region of interest" description="Disordered" evidence="3">
    <location>
        <begin position="865"/>
        <end position="898"/>
    </location>
</feature>
<dbReference type="SMART" id="SM00875">
    <property type="entry name" value="BACK"/>
    <property type="match status" value="1"/>
</dbReference>
<dbReference type="InterPro" id="IPR005135">
    <property type="entry name" value="Endo/exonuclease/phosphatase"/>
</dbReference>
<sequence>MRLVVEDLGSDFIQLLVDIAYHIPLHDLVGPHNVADVLDLSEKLKLSQLRSHCVEVLERNVQPESCIGSYHLASRRSYDYVTTKAFCYLVRNFDQVWKKNTEFEALTPEELHTILEDDRVHAPSQVEDTFNALLKWIHADVAARKGYLAHIPDFEKVITNTAINGGGNCLKVLDVIYQSTTRKSMAASNSKGHHLRLRRMGDGATSNMLTYNCRTEKWRDMGNQCTTCRSYHGMTVIGQRIYVLGGFNGCECHRTVVCFDVVLGRWSYKAHMGRARCYVSVAVLKGYIYAMGGFDGRRRTRTVDRYSVKNDQWTNVANMNYMRSDASAAAAYGRIYIADGFTGRRFLDTVECYDPLTKVWTLVKSMPWLSSGHKLIAHDDMIYYMGGSNNNGGIFFVTQYDEAAPGASCALDGSLARRSRSHGTISMGHGLTSCGTWSLKVPGLPRTRRREPRGAFSAFLADFEFGPGIAQGVCAGLEGPTHYDDQEANTRSVLVGNAVPVPASTPADPDEFSLEGDDVLGRLQSLADDADPARAAASSRNDPGDPGEEDDAASSVSDATAVVPGLATDIGSRVQRRAREIEDELSRYMSESSNKVPVSARNFIMSRVFELVASCADLSAEAASERGAALALRGQLIEARREMATMQRADPGASSGSGAIPGRVAGPCYSGMPGAPSAMPPGVRSYAAALTGSAEHRPRRRPRCQEHQHDVLRLLKTNIDPASNGIADVTLRHTRNGLTVFTNTSDTVQNMVRAIQENSVARIHRRPRPRGGGPRKLSKAYRTAAGQVTLGWTAVRVTEDLHVPTCTFCAAYGHGRNSCPHKTDPTKATCMKCGGNHLALACSVMIGDPVVCCAECQRVRRPAEVHPAGGEGGAHSSAHGLRPPPVKQGGRPSARRRRTWTRHLREIGGRPEMGASVWTHPDLLGAIHTAIRFVQINLDHARLASANLTDAMREGGITLALVSAPYRPGNKLPKPPPGFQYIAADNDSAAALLVARAPFDLCPLLVTPTVVAVYCEARDQDFMLILIYAPPHKPMEPILVSIEDAMRASRTRNIIVAGDFNAKHSAWAHQHTDARGSRVVPFAAAHGLGGRLRPEQKVKIYRSVILPAITYASPIWWDENCPDRRLKARVIASSGQVHARTSEQRKNREFCDIAFRALDGSEIWAHRFVTAARYSGCHALFAIAK</sequence>
<dbReference type="Gene3D" id="1.25.40.420">
    <property type="match status" value="1"/>
</dbReference>
<dbReference type="PANTHER" id="PTHR24412:SF172">
    <property type="entry name" value="KELCH-LIKE PROTEIN 10"/>
    <property type="match status" value="1"/>
</dbReference>
<evidence type="ECO:0000313" key="5">
    <source>
        <dbReference type="EMBL" id="KAH7963714.1"/>
    </source>
</evidence>
<reference evidence="5" key="1">
    <citation type="journal article" date="2020" name="Cell">
        <title>Large-Scale Comparative Analyses of Tick Genomes Elucidate Their Genetic Diversity and Vector Capacities.</title>
        <authorList>
            <consortium name="Tick Genome and Microbiome Consortium (TIGMIC)"/>
            <person name="Jia N."/>
            <person name="Wang J."/>
            <person name="Shi W."/>
            <person name="Du L."/>
            <person name="Sun Y."/>
            <person name="Zhan W."/>
            <person name="Jiang J.F."/>
            <person name="Wang Q."/>
            <person name="Zhang B."/>
            <person name="Ji P."/>
            <person name="Bell-Sakyi L."/>
            <person name="Cui X.M."/>
            <person name="Yuan T.T."/>
            <person name="Jiang B.G."/>
            <person name="Yang W.F."/>
            <person name="Lam T.T."/>
            <person name="Chang Q.C."/>
            <person name="Ding S.J."/>
            <person name="Wang X.J."/>
            <person name="Zhu J.G."/>
            <person name="Ruan X.D."/>
            <person name="Zhao L."/>
            <person name="Wei J.T."/>
            <person name="Ye R.Z."/>
            <person name="Que T.C."/>
            <person name="Du C.H."/>
            <person name="Zhou Y.H."/>
            <person name="Cheng J.X."/>
            <person name="Dai P.F."/>
            <person name="Guo W.B."/>
            <person name="Han X.H."/>
            <person name="Huang E.J."/>
            <person name="Li L.F."/>
            <person name="Wei W."/>
            <person name="Gao Y.C."/>
            <person name="Liu J.Z."/>
            <person name="Shao H.Z."/>
            <person name="Wang X."/>
            <person name="Wang C.C."/>
            <person name="Yang T.C."/>
            <person name="Huo Q.B."/>
            <person name="Li W."/>
            <person name="Chen H.Y."/>
            <person name="Chen S.E."/>
            <person name="Zhou L.G."/>
            <person name="Ni X.B."/>
            <person name="Tian J.H."/>
            <person name="Sheng Y."/>
            <person name="Liu T."/>
            <person name="Pan Y.S."/>
            <person name="Xia L.Y."/>
            <person name="Li J."/>
            <person name="Zhao F."/>
            <person name="Cao W.C."/>
        </authorList>
    </citation>
    <scope>NUCLEOTIDE SEQUENCE</scope>
    <source>
        <strain evidence="5">Rsan-2018</strain>
    </source>
</reference>
<keyword evidence="1" id="KW-0880">Kelch repeat</keyword>
<dbReference type="Pfam" id="PF14529">
    <property type="entry name" value="Exo_endo_phos_2"/>
    <property type="match status" value="1"/>
</dbReference>
<dbReference type="InterPro" id="IPR011705">
    <property type="entry name" value="BACK"/>
</dbReference>
<dbReference type="Pfam" id="PF24681">
    <property type="entry name" value="Kelch_KLHDC2_KLHL20_DRC7"/>
    <property type="match status" value="1"/>
</dbReference>
<dbReference type="EMBL" id="JABSTV010001249">
    <property type="protein sequence ID" value="KAH7963714.1"/>
    <property type="molecule type" value="Genomic_DNA"/>
</dbReference>
<dbReference type="InterPro" id="IPR006652">
    <property type="entry name" value="Kelch_1"/>
</dbReference>
<dbReference type="SUPFAM" id="SSF56219">
    <property type="entry name" value="DNase I-like"/>
    <property type="match status" value="1"/>
</dbReference>
<name>A0A9D4Q3J7_RHISA</name>
<dbReference type="PANTHER" id="PTHR24412">
    <property type="entry name" value="KELCH PROTEIN"/>
    <property type="match status" value="1"/>
</dbReference>
<dbReference type="Gene3D" id="3.30.710.10">
    <property type="entry name" value="Potassium Channel Kv1.1, Chain A"/>
    <property type="match status" value="1"/>
</dbReference>
<dbReference type="SUPFAM" id="SSF117281">
    <property type="entry name" value="Kelch motif"/>
    <property type="match status" value="1"/>
</dbReference>
<gene>
    <name evidence="5" type="ORF">HPB52_022452</name>
</gene>
<keyword evidence="2" id="KW-0677">Repeat</keyword>
<dbReference type="InterPro" id="IPR011333">
    <property type="entry name" value="SKP1/BTB/POZ_sf"/>
</dbReference>
<evidence type="ECO:0000256" key="1">
    <source>
        <dbReference type="ARBA" id="ARBA00022441"/>
    </source>
</evidence>
<dbReference type="GO" id="GO:0003824">
    <property type="term" value="F:catalytic activity"/>
    <property type="evidence" value="ECO:0007669"/>
    <property type="project" value="InterPro"/>
</dbReference>
<dbReference type="AlphaFoldDB" id="A0A9D4Q3J7"/>
<accession>A0A9D4Q3J7</accession>
<dbReference type="SMART" id="SM00612">
    <property type="entry name" value="Kelch"/>
    <property type="match status" value="4"/>
</dbReference>
<proteinExistence type="predicted"/>
<protein>
    <recommendedName>
        <fullName evidence="4">BACK domain-containing protein</fullName>
    </recommendedName>
</protein>
<reference evidence="5" key="2">
    <citation type="submission" date="2021-09" db="EMBL/GenBank/DDBJ databases">
        <authorList>
            <person name="Jia N."/>
            <person name="Wang J."/>
            <person name="Shi W."/>
            <person name="Du L."/>
            <person name="Sun Y."/>
            <person name="Zhan W."/>
            <person name="Jiang J."/>
            <person name="Wang Q."/>
            <person name="Zhang B."/>
            <person name="Ji P."/>
            <person name="Sakyi L.B."/>
            <person name="Cui X."/>
            <person name="Yuan T."/>
            <person name="Jiang B."/>
            <person name="Yang W."/>
            <person name="Lam T.T.-Y."/>
            <person name="Chang Q."/>
            <person name="Ding S."/>
            <person name="Wang X."/>
            <person name="Zhu J."/>
            <person name="Ruan X."/>
            <person name="Zhao L."/>
            <person name="Wei J."/>
            <person name="Que T."/>
            <person name="Du C."/>
            <person name="Cheng J."/>
            <person name="Dai P."/>
            <person name="Han X."/>
            <person name="Huang E."/>
            <person name="Gao Y."/>
            <person name="Liu J."/>
            <person name="Shao H."/>
            <person name="Ye R."/>
            <person name="Li L."/>
            <person name="Wei W."/>
            <person name="Wang X."/>
            <person name="Wang C."/>
            <person name="Huo Q."/>
            <person name="Li W."/>
            <person name="Guo W."/>
            <person name="Chen H."/>
            <person name="Chen S."/>
            <person name="Zhou L."/>
            <person name="Zhou L."/>
            <person name="Ni X."/>
            <person name="Tian J."/>
            <person name="Zhou Y."/>
            <person name="Sheng Y."/>
            <person name="Liu T."/>
            <person name="Pan Y."/>
            <person name="Xia L."/>
            <person name="Li J."/>
            <person name="Zhao F."/>
            <person name="Cao W."/>
        </authorList>
    </citation>
    <scope>NUCLEOTIDE SEQUENCE</scope>
    <source>
        <strain evidence="5">Rsan-2018</strain>
        <tissue evidence="5">Larvae</tissue>
    </source>
</reference>
<feature type="domain" description="BACK" evidence="4">
    <location>
        <begin position="66"/>
        <end position="158"/>
    </location>
</feature>
<evidence type="ECO:0000256" key="3">
    <source>
        <dbReference type="SAM" id="MobiDB-lite"/>
    </source>
</evidence>
<dbReference type="Gene3D" id="2.120.10.80">
    <property type="entry name" value="Kelch-type beta propeller"/>
    <property type="match status" value="1"/>
</dbReference>
<dbReference type="Pfam" id="PF07707">
    <property type="entry name" value="BACK"/>
    <property type="match status" value="1"/>
</dbReference>
<feature type="region of interest" description="Disordered" evidence="3">
    <location>
        <begin position="529"/>
        <end position="561"/>
    </location>
</feature>
<dbReference type="InterPro" id="IPR015915">
    <property type="entry name" value="Kelch-typ_b-propeller"/>
</dbReference>
<comment type="caution">
    <text evidence="5">The sequence shown here is derived from an EMBL/GenBank/DDBJ whole genome shotgun (WGS) entry which is preliminary data.</text>
</comment>
<evidence type="ECO:0000259" key="4">
    <source>
        <dbReference type="SMART" id="SM00875"/>
    </source>
</evidence>
<dbReference type="VEuPathDB" id="VectorBase:RSAN_052105"/>